<evidence type="ECO:0000313" key="3">
    <source>
        <dbReference type="Proteomes" id="UP000030656"/>
    </source>
</evidence>
<evidence type="ECO:0000256" key="1">
    <source>
        <dbReference type="SAM" id="Phobius"/>
    </source>
</evidence>
<accession>A0A024VFH4</accession>
<evidence type="ECO:0000313" key="2">
    <source>
        <dbReference type="EMBL" id="ETW26915.1"/>
    </source>
</evidence>
<keyword evidence="1" id="KW-0812">Transmembrane</keyword>
<dbReference type="AlphaFoldDB" id="A0A024VFH4"/>
<feature type="transmembrane region" description="Helical" evidence="1">
    <location>
        <begin position="24"/>
        <end position="43"/>
    </location>
</feature>
<name>A0A024VFH4_PLAFA</name>
<organism evidence="2 3">
    <name type="scientific">Plasmodium falciparum FCH/4</name>
    <dbReference type="NCBI Taxonomy" id="1036724"/>
    <lineage>
        <taxon>Eukaryota</taxon>
        <taxon>Sar</taxon>
        <taxon>Alveolata</taxon>
        <taxon>Apicomplexa</taxon>
        <taxon>Aconoidasida</taxon>
        <taxon>Haemosporida</taxon>
        <taxon>Plasmodiidae</taxon>
        <taxon>Plasmodium</taxon>
        <taxon>Plasmodium (Laverania)</taxon>
    </lineage>
</organism>
<keyword evidence="1" id="KW-1133">Transmembrane helix</keyword>
<sequence>MNNQHLIYRSVLIKYFPKEKGKKYFFFINIIVYCILTVLYDIFPNDNIQSLWYKFQEPYNNILNVRYCRLLAEHAEYFGEVKSNVTVLVSQNYLDNMINEEDDEMYDDMEDEYYDVNDEILLDDERTKTFNVDEEVLNEEFSDALDDNNFYINNYVKEDVVVDDINKNAGAVEKENLNDKWLNLMKEKLKDINYYKEKYENKRHNYNDSVKKLEEKYHLTFLWVLGYIFYFIPSLAKLFPILYHFCIYKFSQMMSNP</sequence>
<reference evidence="2 3" key="1">
    <citation type="submission" date="2013-02" db="EMBL/GenBank/DDBJ databases">
        <title>The Genome Annotation of Plasmodium falciparum FCH/4.</title>
        <authorList>
            <consortium name="The Broad Institute Genome Sequencing Platform"/>
            <consortium name="The Broad Institute Genome Sequencing Center for Infectious Disease"/>
            <person name="Neafsey D."/>
            <person name="Hoffman S."/>
            <person name="Volkman S."/>
            <person name="Rosenthal P."/>
            <person name="Walker B."/>
            <person name="Young S.K."/>
            <person name="Zeng Q."/>
            <person name="Gargeya S."/>
            <person name="Fitzgerald M."/>
            <person name="Haas B."/>
            <person name="Abouelleil A."/>
            <person name="Allen A.W."/>
            <person name="Alvarado L."/>
            <person name="Arachchi H.M."/>
            <person name="Berlin A.M."/>
            <person name="Chapman S.B."/>
            <person name="Gainer-Dewar J."/>
            <person name="Goldberg J."/>
            <person name="Griggs A."/>
            <person name="Gujja S."/>
            <person name="Hansen M."/>
            <person name="Howarth C."/>
            <person name="Imamovic A."/>
            <person name="Ireland A."/>
            <person name="Larimer J."/>
            <person name="McCowan C."/>
            <person name="Murphy C."/>
            <person name="Pearson M."/>
            <person name="Poon T.W."/>
            <person name="Priest M."/>
            <person name="Roberts A."/>
            <person name="Saif S."/>
            <person name="Shea T."/>
            <person name="Sisk P."/>
            <person name="Sykes S."/>
            <person name="Wortman J."/>
            <person name="Nusbaum C."/>
            <person name="Birren B."/>
        </authorList>
    </citation>
    <scope>NUCLEOTIDE SEQUENCE [LARGE SCALE GENOMIC DNA]</scope>
    <source>
        <strain evidence="2 3">FCH/4</strain>
    </source>
</reference>
<proteinExistence type="predicted"/>
<keyword evidence="1" id="KW-0472">Membrane</keyword>
<dbReference type="OrthoDB" id="375943at2759"/>
<protein>
    <submittedName>
        <fullName evidence="2">Uncharacterized protein</fullName>
    </submittedName>
</protein>
<dbReference type="EMBL" id="KI928153">
    <property type="protein sequence ID" value="ETW26915.1"/>
    <property type="molecule type" value="Genomic_DNA"/>
</dbReference>
<feature type="transmembrane region" description="Helical" evidence="1">
    <location>
        <begin position="221"/>
        <end position="245"/>
    </location>
</feature>
<dbReference type="Proteomes" id="UP000030656">
    <property type="component" value="Unassembled WGS sequence"/>
</dbReference>
<gene>
    <name evidence="2" type="ORF">PFFCH_05706</name>
</gene>
<reference evidence="2 3" key="2">
    <citation type="submission" date="2013-02" db="EMBL/GenBank/DDBJ databases">
        <title>The Genome Sequence of Plasmodium falciparum FCH/4.</title>
        <authorList>
            <consortium name="The Broad Institute Genome Sequencing Platform"/>
            <consortium name="The Broad Institute Genome Sequencing Center for Infectious Disease"/>
            <person name="Neafsey D."/>
            <person name="Cheeseman I."/>
            <person name="Volkman S."/>
            <person name="Adams J."/>
            <person name="Walker B."/>
            <person name="Young S.K."/>
            <person name="Zeng Q."/>
            <person name="Gargeya S."/>
            <person name="Fitzgerald M."/>
            <person name="Haas B."/>
            <person name="Abouelleil A."/>
            <person name="Alvarado L."/>
            <person name="Arachchi H.M."/>
            <person name="Berlin A.M."/>
            <person name="Chapman S.B."/>
            <person name="Dewar J."/>
            <person name="Goldberg J."/>
            <person name="Griggs A."/>
            <person name="Gujja S."/>
            <person name="Hansen M."/>
            <person name="Howarth C."/>
            <person name="Imamovic A."/>
            <person name="Larimer J."/>
            <person name="McCowan C."/>
            <person name="Murphy C."/>
            <person name="Neiman D."/>
            <person name="Pearson M."/>
            <person name="Priest M."/>
            <person name="Roberts A."/>
            <person name="Saif S."/>
            <person name="Shea T."/>
            <person name="Sisk P."/>
            <person name="Sykes S."/>
            <person name="Wortman J."/>
            <person name="Nusbaum C."/>
            <person name="Birren B."/>
        </authorList>
    </citation>
    <scope>NUCLEOTIDE SEQUENCE [LARGE SCALE GENOMIC DNA]</scope>
    <source>
        <strain evidence="2 3">FCH/4</strain>
    </source>
</reference>